<dbReference type="STRING" id="765257.A0A0C9Z0Q8"/>
<name>A0A0C9Z0Q8_9AGAM</name>
<evidence type="ECO:0000313" key="1">
    <source>
        <dbReference type="EMBL" id="KIK19884.1"/>
    </source>
</evidence>
<dbReference type="Proteomes" id="UP000054018">
    <property type="component" value="Unassembled WGS sequence"/>
</dbReference>
<dbReference type="OrthoDB" id="3252362at2759"/>
<accession>A0A0C9Z0Q8</accession>
<dbReference type="EMBL" id="KN833776">
    <property type="protein sequence ID" value="KIK19884.1"/>
    <property type="molecule type" value="Genomic_DNA"/>
</dbReference>
<gene>
    <name evidence="1" type="ORF">PISMIDRAFT_106821</name>
</gene>
<proteinExistence type="predicted"/>
<keyword evidence="2" id="KW-1185">Reference proteome</keyword>
<protein>
    <submittedName>
        <fullName evidence="1">Uncharacterized protein</fullName>
    </submittedName>
</protein>
<feature type="non-terminal residue" evidence="1">
    <location>
        <position position="1"/>
    </location>
</feature>
<reference evidence="2" key="2">
    <citation type="submission" date="2015-01" db="EMBL/GenBank/DDBJ databases">
        <title>Evolutionary Origins and Diversification of the Mycorrhizal Mutualists.</title>
        <authorList>
            <consortium name="DOE Joint Genome Institute"/>
            <consortium name="Mycorrhizal Genomics Consortium"/>
            <person name="Kohler A."/>
            <person name="Kuo A."/>
            <person name="Nagy L.G."/>
            <person name="Floudas D."/>
            <person name="Copeland A."/>
            <person name="Barry K.W."/>
            <person name="Cichocki N."/>
            <person name="Veneault-Fourrey C."/>
            <person name="LaButti K."/>
            <person name="Lindquist E.A."/>
            <person name="Lipzen A."/>
            <person name="Lundell T."/>
            <person name="Morin E."/>
            <person name="Murat C."/>
            <person name="Riley R."/>
            <person name="Ohm R."/>
            <person name="Sun H."/>
            <person name="Tunlid A."/>
            <person name="Henrissat B."/>
            <person name="Grigoriev I.V."/>
            <person name="Hibbett D.S."/>
            <person name="Martin F."/>
        </authorList>
    </citation>
    <scope>NUCLEOTIDE SEQUENCE [LARGE SCALE GENOMIC DNA]</scope>
    <source>
        <strain evidence="2">441</strain>
    </source>
</reference>
<organism evidence="1 2">
    <name type="scientific">Pisolithus microcarpus 441</name>
    <dbReference type="NCBI Taxonomy" id="765257"/>
    <lineage>
        <taxon>Eukaryota</taxon>
        <taxon>Fungi</taxon>
        <taxon>Dikarya</taxon>
        <taxon>Basidiomycota</taxon>
        <taxon>Agaricomycotina</taxon>
        <taxon>Agaricomycetes</taxon>
        <taxon>Agaricomycetidae</taxon>
        <taxon>Boletales</taxon>
        <taxon>Sclerodermatineae</taxon>
        <taxon>Pisolithaceae</taxon>
        <taxon>Pisolithus</taxon>
    </lineage>
</organism>
<dbReference type="AlphaFoldDB" id="A0A0C9Z0Q8"/>
<dbReference type="HOGENOM" id="CLU_006344_12_4_1"/>
<sequence length="72" mass="8513">TNLSLKVMEDSHKTFHDHKHIVIDLQICEDFNIPKIHSLQHYVSLIQALRSTDGYNMEYPEQLHIDYAKDAY</sequence>
<evidence type="ECO:0000313" key="2">
    <source>
        <dbReference type="Proteomes" id="UP000054018"/>
    </source>
</evidence>
<reference evidence="1 2" key="1">
    <citation type="submission" date="2014-04" db="EMBL/GenBank/DDBJ databases">
        <authorList>
            <consortium name="DOE Joint Genome Institute"/>
            <person name="Kuo A."/>
            <person name="Kohler A."/>
            <person name="Costa M.D."/>
            <person name="Nagy L.G."/>
            <person name="Floudas D."/>
            <person name="Copeland A."/>
            <person name="Barry K.W."/>
            <person name="Cichocki N."/>
            <person name="Veneault-Fourrey C."/>
            <person name="LaButti K."/>
            <person name="Lindquist E.A."/>
            <person name="Lipzen A."/>
            <person name="Lundell T."/>
            <person name="Morin E."/>
            <person name="Murat C."/>
            <person name="Sun H."/>
            <person name="Tunlid A."/>
            <person name="Henrissat B."/>
            <person name="Grigoriev I.V."/>
            <person name="Hibbett D.S."/>
            <person name="Martin F."/>
            <person name="Nordberg H.P."/>
            <person name="Cantor M.N."/>
            <person name="Hua S.X."/>
        </authorList>
    </citation>
    <scope>NUCLEOTIDE SEQUENCE [LARGE SCALE GENOMIC DNA]</scope>
    <source>
        <strain evidence="1 2">441</strain>
    </source>
</reference>